<comment type="similarity">
    <text evidence="1">Belongs to the disease resistance NB-LRR family.</text>
</comment>
<dbReference type="PhylomeDB" id="A0A068U6I7"/>
<feature type="domain" description="Disease resistance R13L4/SHOC-2-like LRR" evidence="11">
    <location>
        <begin position="563"/>
        <end position="842"/>
    </location>
</feature>
<feature type="region of interest" description="Disordered" evidence="7">
    <location>
        <begin position="504"/>
        <end position="529"/>
    </location>
</feature>
<dbReference type="Gene3D" id="3.80.10.10">
    <property type="entry name" value="Ribonuclease Inhibitor"/>
    <property type="match status" value="1"/>
</dbReference>
<evidence type="ECO:0000256" key="1">
    <source>
        <dbReference type="ARBA" id="ARBA00008894"/>
    </source>
</evidence>
<dbReference type="Gene3D" id="1.10.8.430">
    <property type="entry name" value="Helical domain of apoptotic protease-activating factors"/>
    <property type="match status" value="1"/>
</dbReference>
<dbReference type="PANTHER" id="PTHR23155:SF1238">
    <property type="entry name" value="TOMV SUSCEPTIBLE PROTEIN TM-2"/>
    <property type="match status" value="1"/>
</dbReference>
<evidence type="ECO:0000259" key="11">
    <source>
        <dbReference type="Pfam" id="PF23598"/>
    </source>
</evidence>
<dbReference type="Pfam" id="PF23559">
    <property type="entry name" value="WHD_DRP"/>
    <property type="match status" value="1"/>
</dbReference>
<dbReference type="FunFam" id="1.10.10.10:FF:000322">
    <property type="entry name" value="Probable disease resistance protein At1g63360"/>
    <property type="match status" value="1"/>
</dbReference>
<dbReference type="InterPro" id="IPR058922">
    <property type="entry name" value="WHD_DRP"/>
</dbReference>
<dbReference type="Gene3D" id="1.10.10.10">
    <property type="entry name" value="Winged helix-like DNA-binding domain superfamily/Winged helix DNA-binding domain"/>
    <property type="match status" value="1"/>
</dbReference>
<keyword evidence="6" id="KW-0067">ATP-binding</keyword>
<dbReference type="InterPro" id="IPR041118">
    <property type="entry name" value="Rx_N"/>
</dbReference>
<feature type="domain" description="Disease resistance N-terminal" evidence="9">
    <location>
        <begin position="9"/>
        <end position="94"/>
    </location>
</feature>
<sequence>MAEIVLTAVINKAIEVISNLITEGSSGLHWLEEDIRWIERETRHVWSYLDEAEARQDENHLVRNLVQDIEDLAHDIEDILDTLLPWLASHKSKGHLGCLTAASHVFSCGNDAAQHFVGEIEKIKRKIEDIDRLRTTYGIVDRGGTRSGDTWDPRRSFLYADESEIVGLEQDSDNLETRLVDTDLENGVISIVGMPGIGKTTLGKEIYRRVRHHFDCSAQVYVSQEPSIRELLLDIARQVGLEKGKFEDPIEANLGEYLRGKRFLVFLDDVWNTRTWDCLKLGFPNKPMSGSRIIITSRNTGVGRYIGGESSLHLLQPLTPENSWKLFSKMVMTSRGRNAVDLQGFEYIGKKIVEKCGGIPLAIVVTAGMLRERERTVHAWNGVLKSMSQDDRGELSKVLTMSYKDLPSALKPCFLYFGLFPEDHEIPAFQLINMWAAEKFIIASGEQDVEDVAEDYLNNLVARNLIQVASRRFDGRIRSCRIHDLLHNLSISIAKQTNFFRSISGGDKHSNTDSSSSRGRRIAYNPSNTREPDHFGANYEILKVRAMLCFDTNQYLQEEDFVVSHQLGGLTFLRVLSVETNSFLSSVPDEIGNLRLLSYIGLRGYYRGNLPSSIGNLKNLTTLDLRECRGICLPTCIWNMKKLKFFLLHESATFTTSRRLKNEVSLSSLRILDVVNCRHLEPHWLHKFTSLRKLGIRYPSTKISEILSGAGPILTKLENLRLTGAYPPTGKLNLYRYESLIKLHLGIVIEKLPDVKEFPRNLTKLSLRFTELEEDPFYTLKKLPRLEILKLGHRSHVSKELVCSGADSFPQLRVLKLRQLYDLENLLAEDGAMPELETITIRDCWKLKVSKRFLSRTIIER</sequence>
<protein>
    <recommendedName>
        <fullName evidence="14">AAA+ ATPase domain-containing protein</fullName>
    </recommendedName>
</protein>
<dbReference type="CDD" id="cd14798">
    <property type="entry name" value="RX-CC_like"/>
    <property type="match status" value="1"/>
</dbReference>
<dbReference type="GO" id="GO:0043531">
    <property type="term" value="F:ADP binding"/>
    <property type="evidence" value="ECO:0007669"/>
    <property type="project" value="InterPro"/>
</dbReference>
<evidence type="ECO:0000256" key="2">
    <source>
        <dbReference type="ARBA" id="ARBA00022614"/>
    </source>
</evidence>
<evidence type="ECO:0000256" key="6">
    <source>
        <dbReference type="ARBA" id="ARBA00022840"/>
    </source>
</evidence>
<dbReference type="Gene3D" id="1.20.5.4130">
    <property type="match status" value="1"/>
</dbReference>
<proteinExistence type="inferred from homology"/>
<dbReference type="Pfam" id="PF00931">
    <property type="entry name" value="NB-ARC"/>
    <property type="match status" value="1"/>
</dbReference>
<dbReference type="EMBL" id="HG739093">
    <property type="protein sequence ID" value="CDP03193.1"/>
    <property type="molecule type" value="Genomic_DNA"/>
</dbReference>
<dbReference type="Pfam" id="PF23598">
    <property type="entry name" value="LRR_14"/>
    <property type="match status" value="1"/>
</dbReference>
<evidence type="ECO:0000259" key="8">
    <source>
        <dbReference type="Pfam" id="PF00931"/>
    </source>
</evidence>
<evidence type="ECO:0000256" key="5">
    <source>
        <dbReference type="ARBA" id="ARBA00022821"/>
    </source>
</evidence>
<evidence type="ECO:0000259" key="9">
    <source>
        <dbReference type="Pfam" id="PF18052"/>
    </source>
</evidence>
<dbReference type="PRINTS" id="PR00364">
    <property type="entry name" value="DISEASERSIST"/>
</dbReference>
<feature type="domain" description="Disease resistance protein winged helix" evidence="10">
    <location>
        <begin position="419"/>
        <end position="489"/>
    </location>
</feature>
<feature type="domain" description="NB-ARC" evidence="8">
    <location>
        <begin position="169"/>
        <end position="334"/>
    </location>
</feature>
<dbReference type="OrthoDB" id="3429988at2759"/>
<name>A0A068U6I7_COFCA</name>
<reference evidence="13" key="1">
    <citation type="journal article" date="2014" name="Science">
        <title>The coffee genome provides insight into the convergent evolution of caffeine biosynthesis.</title>
        <authorList>
            <person name="Denoeud F."/>
            <person name="Carretero-Paulet L."/>
            <person name="Dereeper A."/>
            <person name="Droc G."/>
            <person name="Guyot R."/>
            <person name="Pietrella M."/>
            <person name="Zheng C."/>
            <person name="Alberti A."/>
            <person name="Anthony F."/>
            <person name="Aprea G."/>
            <person name="Aury J.M."/>
            <person name="Bento P."/>
            <person name="Bernard M."/>
            <person name="Bocs S."/>
            <person name="Campa C."/>
            <person name="Cenci A."/>
            <person name="Combes M.C."/>
            <person name="Crouzillat D."/>
            <person name="Da Silva C."/>
            <person name="Daddiego L."/>
            <person name="De Bellis F."/>
            <person name="Dussert S."/>
            <person name="Garsmeur O."/>
            <person name="Gayraud T."/>
            <person name="Guignon V."/>
            <person name="Jahn K."/>
            <person name="Jamilloux V."/>
            <person name="Joet T."/>
            <person name="Labadie K."/>
            <person name="Lan T."/>
            <person name="Leclercq J."/>
            <person name="Lepelley M."/>
            <person name="Leroy T."/>
            <person name="Li L.T."/>
            <person name="Librado P."/>
            <person name="Lopez L."/>
            <person name="Munoz A."/>
            <person name="Noel B."/>
            <person name="Pallavicini A."/>
            <person name="Perrotta G."/>
            <person name="Poncet V."/>
            <person name="Pot D."/>
            <person name="Priyono X."/>
            <person name="Rigoreau M."/>
            <person name="Rouard M."/>
            <person name="Rozas J."/>
            <person name="Tranchant-Dubreuil C."/>
            <person name="VanBuren R."/>
            <person name="Zhang Q."/>
            <person name="Andrade A.C."/>
            <person name="Argout X."/>
            <person name="Bertrand B."/>
            <person name="de Kochko A."/>
            <person name="Graziosi G."/>
            <person name="Henry R.J."/>
            <person name="Jayarama X."/>
            <person name="Ming R."/>
            <person name="Nagai C."/>
            <person name="Rounsley S."/>
            <person name="Sankoff D."/>
            <person name="Giuliano G."/>
            <person name="Albert V.A."/>
            <person name="Wincker P."/>
            <person name="Lashermes P."/>
        </authorList>
    </citation>
    <scope>NUCLEOTIDE SEQUENCE [LARGE SCALE GENOMIC DNA]</scope>
    <source>
        <strain evidence="13">cv. DH200-94</strain>
    </source>
</reference>
<dbReference type="InterPro" id="IPR042197">
    <property type="entry name" value="Apaf_helical"/>
</dbReference>
<dbReference type="InterPro" id="IPR002182">
    <property type="entry name" value="NB-ARC"/>
</dbReference>
<dbReference type="Pfam" id="PF18052">
    <property type="entry name" value="Rx_N"/>
    <property type="match status" value="1"/>
</dbReference>
<evidence type="ECO:0000256" key="4">
    <source>
        <dbReference type="ARBA" id="ARBA00022741"/>
    </source>
</evidence>
<dbReference type="GO" id="GO:0098542">
    <property type="term" value="P:defense response to other organism"/>
    <property type="evidence" value="ECO:0007669"/>
    <property type="project" value="TreeGrafter"/>
</dbReference>
<evidence type="ECO:0000313" key="12">
    <source>
        <dbReference type="EMBL" id="CDP03193.1"/>
    </source>
</evidence>
<dbReference type="OMA" id="TITIRDC"/>
<evidence type="ECO:0000313" key="13">
    <source>
        <dbReference type="Proteomes" id="UP000295252"/>
    </source>
</evidence>
<dbReference type="Gramene" id="CDP03193">
    <property type="protein sequence ID" value="CDP03193"/>
    <property type="gene ID" value="GSCOC_T00041697001"/>
</dbReference>
<evidence type="ECO:0000259" key="10">
    <source>
        <dbReference type="Pfam" id="PF23559"/>
    </source>
</evidence>
<keyword evidence="4" id="KW-0547">Nucleotide-binding</keyword>
<dbReference type="SUPFAM" id="SSF52058">
    <property type="entry name" value="L domain-like"/>
    <property type="match status" value="1"/>
</dbReference>
<gene>
    <name evidence="12" type="ORF">GSCOC_T00041697001</name>
</gene>
<keyword evidence="13" id="KW-1185">Reference proteome</keyword>
<organism evidence="12 13">
    <name type="scientific">Coffea canephora</name>
    <name type="common">Robusta coffee</name>
    <dbReference type="NCBI Taxonomy" id="49390"/>
    <lineage>
        <taxon>Eukaryota</taxon>
        <taxon>Viridiplantae</taxon>
        <taxon>Streptophyta</taxon>
        <taxon>Embryophyta</taxon>
        <taxon>Tracheophyta</taxon>
        <taxon>Spermatophyta</taxon>
        <taxon>Magnoliopsida</taxon>
        <taxon>eudicotyledons</taxon>
        <taxon>Gunneridae</taxon>
        <taxon>Pentapetalae</taxon>
        <taxon>asterids</taxon>
        <taxon>lamiids</taxon>
        <taxon>Gentianales</taxon>
        <taxon>Rubiaceae</taxon>
        <taxon>Ixoroideae</taxon>
        <taxon>Gardenieae complex</taxon>
        <taxon>Bertiereae - Coffeeae clade</taxon>
        <taxon>Coffeeae</taxon>
        <taxon>Coffea</taxon>
    </lineage>
</organism>
<keyword evidence="3" id="KW-0677">Repeat</keyword>
<dbReference type="SUPFAM" id="SSF52540">
    <property type="entry name" value="P-loop containing nucleoside triphosphate hydrolases"/>
    <property type="match status" value="1"/>
</dbReference>
<accession>A0A068U6I7</accession>
<dbReference type="Gene3D" id="3.40.50.300">
    <property type="entry name" value="P-loop containing nucleotide triphosphate hydrolases"/>
    <property type="match status" value="1"/>
</dbReference>
<dbReference type="InterPro" id="IPR038005">
    <property type="entry name" value="RX-like_CC"/>
</dbReference>
<dbReference type="GO" id="GO:0051607">
    <property type="term" value="P:defense response to virus"/>
    <property type="evidence" value="ECO:0007669"/>
    <property type="project" value="UniProtKB-ARBA"/>
</dbReference>
<dbReference type="InterPro" id="IPR027417">
    <property type="entry name" value="P-loop_NTPase"/>
</dbReference>
<evidence type="ECO:0000256" key="3">
    <source>
        <dbReference type="ARBA" id="ARBA00022737"/>
    </source>
</evidence>
<dbReference type="AlphaFoldDB" id="A0A068U6I7"/>
<dbReference type="InterPro" id="IPR055414">
    <property type="entry name" value="LRR_R13L4/SHOC2-like"/>
</dbReference>
<dbReference type="InterPro" id="IPR044974">
    <property type="entry name" value="Disease_R_plants"/>
</dbReference>
<dbReference type="FunFam" id="3.40.50.300:FF:001091">
    <property type="entry name" value="Probable disease resistance protein At1g61300"/>
    <property type="match status" value="1"/>
</dbReference>
<dbReference type="InterPro" id="IPR036388">
    <property type="entry name" value="WH-like_DNA-bd_sf"/>
</dbReference>
<keyword evidence="5" id="KW-0611">Plant defense</keyword>
<dbReference type="GO" id="GO:0005524">
    <property type="term" value="F:ATP binding"/>
    <property type="evidence" value="ECO:0007669"/>
    <property type="project" value="UniProtKB-KW"/>
</dbReference>
<dbReference type="PANTHER" id="PTHR23155">
    <property type="entry name" value="DISEASE RESISTANCE PROTEIN RP"/>
    <property type="match status" value="1"/>
</dbReference>
<keyword evidence="2" id="KW-0433">Leucine-rich repeat</keyword>
<dbReference type="Proteomes" id="UP000295252">
    <property type="component" value="Chromosome VIII"/>
</dbReference>
<evidence type="ECO:0008006" key="14">
    <source>
        <dbReference type="Google" id="ProtNLM"/>
    </source>
</evidence>
<dbReference type="InParanoid" id="A0A068U6I7"/>
<evidence type="ECO:0000256" key="7">
    <source>
        <dbReference type="SAM" id="MobiDB-lite"/>
    </source>
</evidence>
<dbReference type="InterPro" id="IPR032675">
    <property type="entry name" value="LRR_dom_sf"/>
</dbReference>